<dbReference type="PROSITE" id="PS50928">
    <property type="entry name" value="ABC_TM1"/>
    <property type="match status" value="1"/>
</dbReference>
<evidence type="ECO:0000256" key="7">
    <source>
        <dbReference type="RuleBase" id="RU363032"/>
    </source>
</evidence>
<feature type="transmembrane region" description="Helical" evidence="7">
    <location>
        <begin position="271"/>
        <end position="288"/>
    </location>
</feature>
<keyword evidence="4 7" id="KW-0812">Transmembrane</keyword>
<dbReference type="CDD" id="cd06261">
    <property type="entry name" value="TM_PBP2"/>
    <property type="match status" value="1"/>
</dbReference>
<comment type="subcellular location">
    <subcellularLocation>
        <location evidence="1 7">Cell membrane</location>
        <topology evidence="1 7">Multi-pass membrane protein</topology>
    </subcellularLocation>
</comment>
<dbReference type="Proteomes" id="UP000230821">
    <property type="component" value="Unassembled WGS sequence"/>
</dbReference>
<dbReference type="GO" id="GO:0055085">
    <property type="term" value="P:transmembrane transport"/>
    <property type="evidence" value="ECO:0007669"/>
    <property type="project" value="InterPro"/>
</dbReference>
<dbReference type="InterPro" id="IPR035906">
    <property type="entry name" value="MetI-like_sf"/>
</dbReference>
<accession>A0A2G6K827</accession>
<keyword evidence="2 7" id="KW-0813">Transport</keyword>
<comment type="similarity">
    <text evidence="7">Belongs to the binding-protein-dependent transport system permease family.</text>
</comment>
<feature type="transmembrane region" description="Helical" evidence="7">
    <location>
        <begin position="112"/>
        <end position="133"/>
    </location>
</feature>
<evidence type="ECO:0000313" key="9">
    <source>
        <dbReference type="EMBL" id="PIE31804.1"/>
    </source>
</evidence>
<evidence type="ECO:0000256" key="1">
    <source>
        <dbReference type="ARBA" id="ARBA00004651"/>
    </source>
</evidence>
<proteinExistence type="inferred from homology"/>
<dbReference type="AlphaFoldDB" id="A0A2G6K827"/>
<evidence type="ECO:0000256" key="6">
    <source>
        <dbReference type="ARBA" id="ARBA00023136"/>
    </source>
</evidence>
<evidence type="ECO:0000256" key="5">
    <source>
        <dbReference type="ARBA" id="ARBA00022989"/>
    </source>
</evidence>
<evidence type="ECO:0000256" key="3">
    <source>
        <dbReference type="ARBA" id="ARBA00022475"/>
    </source>
</evidence>
<dbReference type="Gene3D" id="1.10.3720.10">
    <property type="entry name" value="MetI-like"/>
    <property type="match status" value="1"/>
</dbReference>
<evidence type="ECO:0000256" key="4">
    <source>
        <dbReference type="ARBA" id="ARBA00022692"/>
    </source>
</evidence>
<organism evidence="9 10">
    <name type="scientific">candidate division KSB3 bacterium</name>
    <dbReference type="NCBI Taxonomy" id="2044937"/>
    <lineage>
        <taxon>Bacteria</taxon>
        <taxon>candidate division KSB3</taxon>
    </lineage>
</organism>
<keyword evidence="5 7" id="KW-1133">Transmembrane helix</keyword>
<gene>
    <name evidence="9" type="ORF">CSA56_17260</name>
</gene>
<feature type="domain" description="ABC transmembrane type-1" evidence="8">
    <location>
        <begin position="75"/>
        <end position="287"/>
    </location>
</feature>
<feature type="transmembrane region" description="Helical" evidence="7">
    <location>
        <begin position="216"/>
        <end position="236"/>
    </location>
</feature>
<dbReference type="PANTHER" id="PTHR30193:SF37">
    <property type="entry name" value="INNER MEMBRANE ABC TRANSPORTER PERMEASE PROTEIN YCJO"/>
    <property type="match status" value="1"/>
</dbReference>
<feature type="transmembrane region" description="Helical" evidence="7">
    <location>
        <begin position="15"/>
        <end position="36"/>
    </location>
</feature>
<dbReference type="InterPro" id="IPR051393">
    <property type="entry name" value="ABC_transporter_permease"/>
</dbReference>
<dbReference type="SUPFAM" id="SSF161098">
    <property type="entry name" value="MetI-like"/>
    <property type="match status" value="1"/>
</dbReference>
<name>A0A2G6K827_9BACT</name>
<keyword evidence="3" id="KW-1003">Cell membrane</keyword>
<dbReference type="GO" id="GO:0005886">
    <property type="term" value="C:plasma membrane"/>
    <property type="evidence" value="ECO:0007669"/>
    <property type="project" value="UniProtKB-SubCell"/>
</dbReference>
<evidence type="ECO:0000313" key="10">
    <source>
        <dbReference type="Proteomes" id="UP000230821"/>
    </source>
</evidence>
<evidence type="ECO:0000259" key="8">
    <source>
        <dbReference type="PROSITE" id="PS50928"/>
    </source>
</evidence>
<dbReference type="PANTHER" id="PTHR30193">
    <property type="entry name" value="ABC TRANSPORTER PERMEASE PROTEIN"/>
    <property type="match status" value="1"/>
</dbReference>
<protein>
    <submittedName>
        <fullName evidence="9">ABC transporter permease</fullName>
    </submittedName>
</protein>
<dbReference type="InterPro" id="IPR000515">
    <property type="entry name" value="MetI-like"/>
</dbReference>
<dbReference type="Pfam" id="PF00528">
    <property type="entry name" value="BPD_transp_1"/>
    <property type="match status" value="1"/>
</dbReference>
<sequence>MKNRLSNWLNNERHLAYAIMIPSFVLLVLFAYLPAIQSLRFSFYRYNIKMPNKVAFKGLMNYKKVLTDPVFWQSVGRVSYFMFLGGVLVMLLALGISLVLNQKFPGRGLLRTLVILPWAIPPVVNGFLWKWILNGDYGALNGVLYLFGLIETYQFWLADSFAALTFATLTFVWRYTPFVSILFLGVLQSIPRDLYEQAQIDGAGILRRFWYVTLPMLSKVGAIASVLTLIAAFTVFDDIIALTGIYDATKTPMIYNYEITFGMGRFGRGSAMAYLVGLFLFGLTYFYIRITLKKEE</sequence>
<evidence type="ECO:0000256" key="2">
    <source>
        <dbReference type="ARBA" id="ARBA00022448"/>
    </source>
</evidence>
<feature type="transmembrane region" description="Helical" evidence="7">
    <location>
        <begin position="78"/>
        <end position="100"/>
    </location>
</feature>
<dbReference type="EMBL" id="PDSK01000128">
    <property type="protein sequence ID" value="PIE31804.1"/>
    <property type="molecule type" value="Genomic_DNA"/>
</dbReference>
<keyword evidence="6 7" id="KW-0472">Membrane</keyword>
<comment type="caution">
    <text evidence="9">The sequence shown here is derived from an EMBL/GenBank/DDBJ whole genome shotgun (WGS) entry which is preliminary data.</text>
</comment>
<reference evidence="9 10" key="1">
    <citation type="submission" date="2017-10" db="EMBL/GenBank/DDBJ databases">
        <title>Novel microbial diversity and functional potential in the marine mammal oral microbiome.</title>
        <authorList>
            <person name="Dudek N.K."/>
            <person name="Sun C.L."/>
            <person name="Burstein D."/>
            <person name="Kantor R.S."/>
            <person name="Aliaga Goltsman D.S."/>
            <person name="Bik E.M."/>
            <person name="Thomas B.C."/>
            <person name="Banfield J.F."/>
            <person name="Relman D.A."/>
        </authorList>
    </citation>
    <scope>NUCLEOTIDE SEQUENCE [LARGE SCALE GENOMIC DNA]</scope>
    <source>
        <strain evidence="9">DOLJORAL78_47_16</strain>
    </source>
</reference>